<accession>I4C447</accession>
<keyword evidence="4" id="KW-1185">Reference proteome</keyword>
<dbReference type="InterPro" id="IPR036866">
    <property type="entry name" value="RibonucZ/Hydroxyglut_hydro"/>
</dbReference>
<dbReference type="Gene3D" id="3.60.15.10">
    <property type="entry name" value="Ribonuclease Z/Hydroxyacylglutathione hydrolase-like"/>
    <property type="match status" value="1"/>
</dbReference>
<dbReference type="InterPro" id="IPR050855">
    <property type="entry name" value="NDM-1-like"/>
</dbReference>
<dbReference type="SUPFAM" id="SSF56281">
    <property type="entry name" value="Metallo-hydrolase/oxidoreductase"/>
    <property type="match status" value="1"/>
</dbReference>
<comment type="similarity">
    <text evidence="1">Belongs to the metallo-beta-lactamase superfamily. Class-B beta-lactamase family.</text>
</comment>
<dbReference type="STRING" id="706587.Desti_1627"/>
<dbReference type="InterPro" id="IPR001279">
    <property type="entry name" value="Metallo-B-lactamas"/>
</dbReference>
<dbReference type="HOGENOM" id="CLU_030571_5_3_7"/>
<dbReference type="CDD" id="cd06262">
    <property type="entry name" value="metallo-hydrolase-like_MBL-fold"/>
    <property type="match status" value="1"/>
</dbReference>
<feature type="domain" description="Metallo-beta-lactamase" evidence="2">
    <location>
        <begin position="19"/>
        <end position="194"/>
    </location>
</feature>
<dbReference type="Pfam" id="PF00753">
    <property type="entry name" value="Lactamase_B"/>
    <property type="match status" value="1"/>
</dbReference>
<evidence type="ECO:0000313" key="3">
    <source>
        <dbReference type="EMBL" id="AFM24338.1"/>
    </source>
</evidence>
<dbReference type="eggNOG" id="COG0491">
    <property type="taxonomic scope" value="Bacteria"/>
</dbReference>
<dbReference type="GO" id="GO:0016787">
    <property type="term" value="F:hydrolase activity"/>
    <property type="evidence" value="ECO:0007669"/>
    <property type="project" value="UniProtKB-KW"/>
</dbReference>
<evidence type="ECO:0000256" key="1">
    <source>
        <dbReference type="ARBA" id="ARBA00005250"/>
    </source>
</evidence>
<proteinExistence type="inferred from homology"/>
<organism evidence="3 4">
    <name type="scientific">Desulfomonile tiedjei (strain ATCC 49306 / DSM 6799 / DCB-1)</name>
    <dbReference type="NCBI Taxonomy" id="706587"/>
    <lineage>
        <taxon>Bacteria</taxon>
        <taxon>Pseudomonadati</taxon>
        <taxon>Thermodesulfobacteriota</taxon>
        <taxon>Desulfomonilia</taxon>
        <taxon>Desulfomonilales</taxon>
        <taxon>Desulfomonilaceae</taxon>
        <taxon>Desulfomonile</taxon>
    </lineage>
</organism>
<dbReference type="SMART" id="SM00849">
    <property type="entry name" value="Lactamase_B"/>
    <property type="match status" value="1"/>
</dbReference>
<dbReference type="KEGG" id="dti:Desti_1627"/>
<reference evidence="3" key="1">
    <citation type="submission" date="2012-06" db="EMBL/GenBank/DDBJ databases">
        <title>Complete sequence of chromosome of Desulfomonile tiedjei DSM 6799.</title>
        <authorList>
            <consortium name="US DOE Joint Genome Institute (JGI-PGF)"/>
            <person name="Lucas S."/>
            <person name="Copeland A."/>
            <person name="Lapidus A."/>
            <person name="Glavina del Rio T."/>
            <person name="Dalin E."/>
            <person name="Tice H."/>
            <person name="Bruce D."/>
            <person name="Goodwin L."/>
            <person name="Pitluck S."/>
            <person name="Peters L."/>
            <person name="Ovchinnikova G."/>
            <person name="Zeytun A."/>
            <person name="Lu M."/>
            <person name="Kyrpides N."/>
            <person name="Mavromatis K."/>
            <person name="Ivanova N."/>
            <person name="Brettin T."/>
            <person name="Detter J.C."/>
            <person name="Han C."/>
            <person name="Larimer F."/>
            <person name="Land M."/>
            <person name="Hauser L."/>
            <person name="Markowitz V."/>
            <person name="Cheng J.-F."/>
            <person name="Hugenholtz P."/>
            <person name="Woyke T."/>
            <person name="Wu D."/>
            <person name="Spring S."/>
            <person name="Schroeder M."/>
            <person name="Brambilla E."/>
            <person name="Klenk H.-P."/>
            <person name="Eisen J.A."/>
        </authorList>
    </citation>
    <scope>NUCLEOTIDE SEQUENCE</scope>
    <source>
        <strain evidence="3">DSM 6799</strain>
    </source>
</reference>
<dbReference type="AlphaFoldDB" id="I4C447"/>
<sequence length="219" mass="24303">MKVADHFYVYLWDNPRENNCNTVFIDGKVPVLIDPGHLHRVPNLKERMIADGVDPEKVKVVIVTHAHPDHFGGATAFKHAKTALSLQEEEFIEKVAAPMYARQGAEMPNYRIDFYLQDGDLILGKHEFRILLTPGHSPGGLSVYWPRYKALFPGDVVFSQSIGRVDLPGGDVKALQGSVQKLSELEVDLIVPGHGPAIQGASNVLKNFDFIKKAFFGAM</sequence>
<name>I4C447_DESTA</name>
<dbReference type="PANTHER" id="PTHR42951:SF4">
    <property type="entry name" value="ACYL-COENZYME A THIOESTERASE MBLAC2"/>
    <property type="match status" value="1"/>
</dbReference>
<protein>
    <submittedName>
        <fullName evidence="3">Zn-dependent hydrolase, glyoxylase</fullName>
    </submittedName>
</protein>
<keyword evidence="3" id="KW-0378">Hydrolase</keyword>
<evidence type="ECO:0000313" key="4">
    <source>
        <dbReference type="Proteomes" id="UP000006055"/>
    </source>
</evidence>
<dbReference type="RefSeq" id="WP_014809486.1">
    <property type="nucleotide sequence ID" value="NC_018025.1"/>
</dbReference>
<evidence type="ECO:0000259" key="2">
    <source>
        <dbReference type="SMART" id="SM00849"/>
    </source>
</evidence>
<dbReference type="OrthoDB" id="9802991at2"/>
<dbReference type="PANTHER" id="PTHR42951">
    <property type="entry name" value="METALLO-BETA-LACTAMASE DOMAIN-CONTAINING"/>
    <property type="match status" value="1"/>
</dbReference>
<dbReference type="EMBL" id="CP003360">
    <property type="protein sequence ID" value="AFM24338.1"/>
    <property type="molecule type" value="Genomic_DNA"/>
</dbReference>
<dbReference type="Proteomes" id="UP000006055">
    <property type="component" value="Chromosome"/>
</dbReference>
<gene>
    <name evidence="3" type="ordered locus">Desti_1627</name>
</gene>
<dbReference type="GO" id="GO:0017001">
    <property type="term" value="P:antibiotic catabolic process"/>
    <property type="evidence" value="ECO:0007669"/>
    <property type="project" value="UniProtKB-ARBA"/>
</dbReference>